<evidence type="ECO:0000256" key="3">
    <source>
        <dbReference type="ARBA" id="ARBA00022692"/>
    </source>
</evidence>
<sequence length="738" mass="79065">MFGFLPLLAVLALAVPVALAPVSREADRFVTRTALTAFGGWVSDHGRRRDERKRLLQAVHVGQTYRMFAAKTLLYAGLAAVVGSVLGVYLVAGVLAILRISPEAMRAVLPTQLHFLAGLLVFPDLSAGQLFAILLTSSGTLGVASGGLTYWIRWENLSYRANARERKIDESISRTVAFVYALSRSGMAFPEIMRTLARNRSVYGEAAEEIAVVVKAMDYAGLDMLSAIERLADRTPSEKFGEFADNLASVLQSGQSISSYLEGQYERYQEDAEAQQEAFLELLGTLAEGYVSVFVVAPLLFITILVIMGLMALGDTLPLLRMLTYFAIPLANVGFVVYLDSITESLRATRQDRDIDLASVALAGVRRTDDSASERVGVERPDADAGRGALSGADARDADASATGAHGAQSDGGVGGSADAADAGGETGAVNFERLDAFENVRWVSETLADPVGTLRDNPVAVLYATVPLGLLSVLVRSWPHLVSGSLSLRVVDDFVVQAALFVVGTFAVVQELHRRRIAAIEAAVPDFLDRLASVNEAGMSVVESFERVARSELGALDDEVRKLWADIQWGVDAETALYRFEDRLDTPTITRTVTLIANAMAASGDIARVLRIAADDAQDTRRLKRKRRQEMLTYVVIIYLSFVVFLVIVGALNSILIPNLPTDGAASGGGSPVGGGPLSGISSVDTEAYTLLFFHSSLVQAVFSGLLAGQMGEGSVKNGAKHATVLLTVAYGVFLFL</sequence>
<reference evidence="9 10" key="1">
    <citation type="journal article" date="2019" name="Int. J. Syst. Evol. Microbiol.">
        <title>The Global Catalogue of Microorganisms (GCM) 10K type strain sequencing project: providing services to taxonomists for standard genome sequencing and annotation.</title>
        <authorList>
            <consortium name="The Broad Institute Genomics Platform"/>
            <consortium name="The Broad Institute Genome Sequencing Center for Infectious Disease"/>
            <person name="Wu L."/>
            <person name="Ma J."/>
        </authorList>
    </citation>
    <scope>NUCLEOTIDE SEQUENCE [LARGE SCALE GENOMIC DNA]</scope>
    <source>
        <strain evidence="9 10">DT72</strain>
    </source>
</reference>
<evidence type="ECO:0000256" key="5">
    <source>
        <dbReference type="ARBA" id="ARBA00023136"/>
    </source>
</evidence>
<organism evidence="9 10">
    <name type="scientific">Halorussus caseinilyticus</name>
    <dbReference type="NCBI Taxonomy" id="3034025"/>
    <lineage>
        <taxon>Archaea</taxon>
        <taxon>Methanobacteriati</taxon>
        <taxon>Methanobacteriota</taxon>
        <taxon>Stenosarchaea group</taxon>
        <taxon>Halobacteria</taxon>
        <taxon>Halobacteriales</taxon>
        <taxon>Haladaptataceae</taxon>
        <taxon>Halorussus</taxon>
    </lineage>
</organism>
<feature type="transmembrane region" description="Helical" evidence="7">
    <location>
        <begin position="491"/>
        <end position="510"/>
    </location>
</feature>
<feature type="compositionally biased region" description="Basic and acidic residues" evidence="6">
    <location>
        <begin position="371"/>
        <end position="385"/>
    </location>
</feature>
<dbReference type="Pfam" id="PF00482">
    <property type="entry name" value="T2SSF"/>
    <property type="match status" value="2"/>
</dbReference>
<keyword evidence="2" id="KW-1003">Cell membrane</keyword>
<evidence type="ECO:0000313" key="10">
    <source>
        <dbReference type="Proteomes" id="UP001596407"/>
    </source>
</evidence>
<dbReference type="EMBL" id="JBHSZH010000005">
    <property type="protein sequence ID" value="MFC7080650.1"/>
    <property type="molecule type" value="Genomic_DNA"/>
</dbReference>
<evidence type="ECO:0000256" key="6">
    <source>
        <dbReference type="SAM" id="MobiDB-lite"/>
    </source>
</evidence>
<feature type="transmembrane region" description="Helical" evidence="7">
    <location>
        <begin position="290"/>
        <end position="313"/>
    </location>
</feature>
<dbReference type="GO" id="GO:0005886">
    <property type="term" value="C:plasma membrane"/>
    <property type="evidence" value="ECO:0007669"/>
    <property type="project" value="UniProtKB-SubCell"/>
</dbReference>
<dbReference type="AlphaFoldDB" id="A0ABD5WMM5"/>
<dbReference type="InterPro" id="IPR018076">
    <property type="entry name" value="T2SS_GspF_dom"/>
</dbReference>
<evidence type="ECO:0000256" key="1">
    <source>
        <dbReference type="ARBA" id="ARBA00004651"/>
    </source>
</evidence>
<dbReference type="InterPro" id="IPR042094">
    <property type="entry name" value="T2SS_GspF_sf"/>
</dbReference>
<evidence type="ECO:0000313" key="9">
    <source>
        <dbReference type="EMBL" id="MFC7080650.1"/>
    </source>
</evidence>
<keyword evidence="5 7" id="KW-0472">Membrane</keyword>
<evidence type="ECO:0000256" key="4">
    <source>
        <dbReference type="ARBA" id="ARBA00022989"/>
    </source>
</evidence>
<dbReference type="Gene3D" id="1.20.81.30">
    <property type="entry name" value="Type II secretion system (T2SS), domain F"/>
    <property type="match status" value="1"/>
</dbReference>
<keyword evidence="4 7" id="KW-1133">Transmembrane helix</keyword>
<feature type="transmembrane region" description="Helical" evidence="7">
    <location>
        <begin position="461"/>
        <end position="479"/>
    </location>
</feature>
<feature type="transmembrane region" description="Helical" evidence="7">
    <location>
        <begin position="319"/>
        <end position="339"/>
    </location>
</feature>
<evidence type="ECO:0000259" key="8">
    <source>
        <dbReference type="Pfam" id="PF00482"/>
    </source>
</evidence>
<feature type="compositionally biased region" description="Low complexity" evidence="6">
    <location>
        <begin position="400"/>
        <end position="409"/>
    </location>
</feature>
<dbReference type="GeneID" id="79302695"/>
<proteinExistence type="predicted"/>
<feature type="domain" description="Type II secretion system protein GspF" evidence="8">
    <location>
        <begin position="180"/>
        <end position="304"/>
    </location>
</feature>
<comment type="subcellular location">
    <subcellularLocation>
        <location evidence="1">Cell membrane</location>
        <topology evidence="1">Multi-pass membrane protein</topology>
    </subcellularLocation>
</comment>
<feature type="domain" description="Type II secretion system protein GspF" evidence="8">
    <location>
        <begin position="528"/>
        <end position="652"/>
    </location>
</feature>
<dbReference type="PANTHER" id="PTHR35402:SF1">
    <property type="entry name" value="TYPE II SECRETION SYSTEM PROTEIN GSPF DOMAIN-CONTAINING PROTEIN"/>
    <property type="match status" value="1"/>
</dbReference>
<name>A0ABD5WMM5_9EURY</name>
<feature type="transmembrane region" description="Helical" evidence="7">
    <location>
        <begin position="73"/>
        <end position="98"/>
    </location>
</feature>
<evidence type="ECO:0000256" key="7">
    <source>
        <dbReference type="SAM" id="Phobius"/>
    </source>
</evidence>
<dbReference type="PANTHER" id="PTHR35402">
    <property type="entry name" value="INTEGRAL MEMBRANE PROTEIN-RELATED"/>
    <property type="match status" value="1"/>
</dbReference>
<feature type="transmembrane region" description="Helical" evidence="7">
    <location>
        <begin position="632"/>
        <end position="653"/>
    </location>
</feature>
<keyword evidence="10" id="KW-1185">Reference proteome</keyword>
<dbReference type="Proteomes" id="UP001596407">
    <property type="component" value="Unassembled WGS sequence"/>
</dbReference>
<evidence type="ECO:0000256" key="2">
    <source>
        <dbReference type="ARBA" id="ARBA00022475"/>
    </source>
</evidence>
<feature type="transmembrane region" description="Helical" evidence="7">
    <location>
        <begin position="130"/>
        <end position="152"/>
    </location>
</feature>
<accession>A0ABD5WMM5</accession>
<protein>
    <submittedName>
        <fullName evidence="9">Type II secretion system F family protein</fullName>
    </submittedName>
</protein>
<keyword evidence="3 7" id="KW-0812">Transmembrane</keyword>
<comment type="caution">
    <text evidence="9">The sequence shown here is derived from an EMBL/GenBank/DDBJ whole genome shotgun (WGS) entry which is preliminary data.</text>
</comment>
<dbReference type="RefSeq" id="WP_276281490.1">
    <property type="nucleotide sequence ID" value="NZ_CP119809.1"/>
</dbReference>
<gene>
    <name evidence="9" type="ORF">ACFQJ6_11520</name>
</gene>
<dbReference type="InterPro" id="IPR056569">
    <property type="entry name" value="ArlJ-like"/>
</dbReference>
<feature type="region of interest" description="Disordered" evidence="6">
    <location>
        <begin position="371"/>
        <end position="422"/>
    </location>
</feature>